<accession>A0A1I5PNY9</accession>
<proteinExistence type="predicted"/>
<dbReference type="Proteomes" id="UP000183413">
    <property type="component" value="Unassembled WGS sequence"/>
</dbReference>
<protein>
    <submittedName>
        <fullName evidence="2">AAA ATPase domain-containing protein</fullName>
    </submittedName>
</protein>
<gene>
    <name evidence="2" type="ORF">SAMN04489713_113196</name>
</gene>
<feature type="domain" description="AAA+ ATPase" evidence="1">
    <location>
        <begin position="36"/>
        <end position="170"/>
    </location>
</feature>
<dbReference type="eggNOG" id="COG2909">
    <property type="taxonomic scope" value="Bacteria"/>
</dbReference>
<name>A0A1I5PNY9_9ACTN</name>
<dbReference type="SUPFAM" id="SSF52540">
    <property type="entry name" value="P-loop containing nucleoside triphosphate hydrolases"/>
    <property type="match status" value="1"/>
</dbReference>
<evidence type="ECO:0000313" key="3">
    <source>
        <dbReference type="Proteomes" id="UP000183413"/>
    </source>
</evidence>
<dbReference type="InterPro" id="IPR041664">
    <property type="entry name" value="AAA_16"/>
</dbReference>
<dbReference type="SMART" id="SM00382">
    <property type="entry name" value="AAA"/>
    <property type="match status" value="1"/>
</dbReference>
<sequence>MAENLASVIDEERRRAFVGRTGELAAFTEALGAGTPRRILLVHGPGGIGKTTLLHQFRMRALAAGRPVVSVDGRDVECTPESFRQATEQAEDRSEAVLLLDGYEYLAPLDTWIREEFLPSLPAGTVVVLAGREPPSPQWRSDPGWRALTVRRALTSLTSAESVELLVRAGVAAPLTARLAELGRGHPLVLALLADAAATGPPPDELGQAPDLVAALVRRVVGGVPDEAHATGLAVCAYAWLTTEDLLRRAVGDRAAEVWAWLEDRPYIGRGSDGLHAHDLVRDLIAADLRRRSPEAYRRVHRLVHDHAINGLRRVGGADRWLAAHQKVFLLRRTPLAGPVWSLPELRTAAVTPGRQDDRPAVLALIERFEGVESAAVAARWLDAQPENLVVVRTSAGLAGCAFQCVWPADPALHDADPVLRAALATADHISPARPGEQISIARYVIGPDGHERDPHAALAASVMSTVDWATRPLAWSFTATTDPDHWGPIFNYLALTPQVTVASAGLSHTVYGVDWRRLPVERWLDLVGERELTGETGPPPPEILRPAPLDRDRFDQAVRQALLHLNRPDQLSGNPLLGTSLVTELTPACLRATLLTAIDHLAQDPRSLPLRRVLDRTYLHPAPTQEAAAEALHLSFSTYRRHLAKATARLTDLLWSQELTGTPLTPEAPPH</sequence>
<dbReference type="Gene3D" id="3.40.50.300">
    <property type="entry name" value="P-loop containing nucleotide triphosphate hydrolases"/>
    <property type="match status" value="1"/>
</dbReference>
<dbReference type="InParanoid" id="A0A1I5PNY9"/>
<dbReference type="InterPro" id="IPR027417">
    <property type="entry name" value="P-loop_NTPase"/>
</dbReference>
<organism evidence="2 3">
    <name type="scientific">Actinomadura madurae</name>
    <dbReference type="NCBI Taxonomy" id="1993"/>
    <lineage>
        <taxon>Bacteria</taxon>
        <taxon>Bacillati</taxon>
        <taxon>Actinomycetota</taxon>
        <taxon>Actinomycetes</taxon>
        <taxon>Streptosporangiales</taxon>
        <taxon>Thermomonosporaceae</taxon>
        <taxon>Actinomadura</taxon>
    </lineage>
</organism>
<dbReference type="AlphaFoldDB" id="A0A1I5PNY9"/>
<dbReference type="STRING" id="1993.SAMN04489713_113196"/>
<reference evidence="2 3" key="1">
    <citation type="submission" date="2016-10" db="EMBL/GenBank/DDBJ databases">
        <authorList>
            <person name="de Groot N.N."/>
        </authorList>
    </citation>
    <scope>NUCLEOTIDE SEQUENCE [LARGE SCALE GENOMIC DNA]</scope>
    <source>
        <strain evidence="2 3">DSM 43067</strain>
    </source>
</reference>
<dbReference type="RefSeq" id="WP_075023288.1">
    <property type="nucleotide sequence ID" value="NZ_FOVH01000013.1"/>
</dbReference>
<dbReference type="CDD" id="cd00009">
    <property type="entry name" value="AAA"/>
    <property type="match status" value="1"/>
</dbReference>
<evidence type="ECO:0000259" key="1">
    <source>
        <dbReference type="SMART" id="SM00382"/>
    </source>
</evidence>
<dbReference type="InterPro" id="IPR003593">
    <property type="entry name" value="AAA+_ATPase"/>
</dbReference>
<keyword evidence="3" id="KW-1185">Reference proteome</keyword>
<dbReference type="Pfam" id="PF13191">
    <property type="entry name" value="AAA_16"/>
    <property type="match status" value="1"/>
</dbReference>
<dbReference type="EMBL" id="FOVH01000013">
    <property type="protein sequence ID" value="SFP35510.1"/>
    <property type="molecule type" value="Genomic_DNA"/>
</dbReference>
<evidence type="ECO:0000313" key="2">
    <source>
        <dbReference type="EMBL" id="SFP35510.1"/>
    </source>
</evidence>